<name>A0AAE0XWC8_9GAST</name>
<dbReference type="EMBL" id="JAWDGP010007415">
    <property type="protein sequence ID" value="KAK3719400.1"/>
    <property type="molecule type" value="Genomic_DNA"/>
</dbReference>
<evidence type="ECO:0000313" key="3">
    <source>
        <dbReference type="EMBL" id="KAK3719400.1"/>
    </source>
</evidence>
<comment type="caution">
    <text evidence="3">The sequence shown here is derived from an EMBL/GenBank/DDBJ whole genome shotgun (WGS) entry which is preliminary data.</text>
</comment>
<evidence type="ECO:0008006" key="5">
    <source>
        <dbReference type="Google" id="ProtNLM"/>
    </source>
</evidence>
<feature type="region of interest" description="Disordered" evidence="2">
    <location>
        <begin position="231"/>
        <end position="307"/>
    </location>
</feature>
<feature type="compositionally biased region" description="Low complexity" evidence="2">
    <location>
        <begin position="1"/>
        <end position="14"/>
    </location>
</feature>
<accession>A0AAE0XWC8</accession>
<feature type="compositionally biased region" description="Acidic residues" evidence="2">
    <location>
        <begin position="247"/>
        <end position="264"/>
    </location>
</feature>
<dbReference type="Proteomes" id="UP001283361">
    <property type="component" value="Unassembled WGS sequence"/>
</dbReference>
<dbReference type="AlphaFoldDB" id="A0AAE0XWC8"/>
<keyword evidence="1" id="KW-0175">Coiled coil</keyword>
<dbReference type="PANTHER" id="PTHR14817">
    <property type="entry name" value="COILED-COIL DOMAIN-CONTAINING PROTEIN 15"/>
    <property type="match status" value="1"/>
</dbReference>
<feature type="compositionally biased region" description="Basic residues" evidence="2">
    <location>
        <begin position="286"/>
        <end position="296"/>
    </location>
</feature>
<sequence length="485" mass="56115">MASRQQSRSFSQTSHKSSYIKTDRDIMKPIISTDVMGNRNVEIVPVGAWVEPADLEKQPDAIRAAQMEEEKLKQLEAEKENRLRSFQKEVKQRVWKANQFKRQQLIQEAERAFERERRVVQQSCLTGEMPRRDTCSYRQDLDMAIKQRLMAKYGEDVSTWSEDSPVLQSHTEESHKATGQARKQLVSKKIQSGKQNEKLPKEQRVGTLARDINAPTVTSIVNIDVGNLQRKDPIQMSDESKPKPTCEDEELDDVEEASAEDYEASGDASENGAQVKFVESQPNSRHTQKKRPKSSKRPSSSRLEAILPNSESELAVRLRRQQTAISRRVFMDREREAVRENIRRQQHKKKIASLKREKEEVRQQLETLARQQLASAASPGAVIEESLEEARIIEDLEDLHLSHEADRRKDEIRRLREMERYLDALRHRLMERVKRQGHQLPALCACAETIWDTHPETCANNCFFYHNHRAYARALQSLLVSVETM</sequence>
<keyword evidence="4" id="KW-1185">Reference proteome</keyword>
<evidence type="ECO:0000313" key="4">
    <source>
        <dbReference type="Proteomes" id="UP001283361"/>
    </source>
</evidence>
<organism evidence="3 4">
    <name type="scientific">Elysia crispata</name>
    <name type="common">lettuce slug</name>
    <dbReference type="NCBI Taxonomy" id="231223"/>
    <lineage>
        <taxon>Eukaryota</taxon>
        <taxon>Metazoa</taxon>
        <taxon>Spiralia</taxon>
        <taxon>Lophotrochozoa</taxon>
        <taxon>Mollusca</taxon>
        <taxon>Gastropoda</taxon>
        <taxon>Heterobranchia</taxon>
        <taxon>Euthyneura</taxon>
        <taxon>Panpulmonata</taxon>
        <taxon>Sacoglossa</taxon>
        <taxon>Placobranchoidea</taxon>
        <taxon>Plakobranchidae</taxon>
        <taxon>Elysia</taxon>
    </lineage>
</organism>
<gene>
    <name evidence="3" type="ORF">RRG08_029554</name>
</gene>
<proteinExistence type="predicted"/>
<feature type="region of interest" description="Disordered" evidence="2">
    <location>
        <begin position="1"/>
        <end position="22"/>
    </location>
</feature>
<protein>
    <recommendedName>
        <fullName evidence="5">Coiled-coil domain-containing protein 15</fullName>
    </recommendedName>
</protein>
<feature type="compositionally biased region" description="Basic and acidic residues" evidence="2">
    <location>
        <begin position="195"/>
        <end position="204"/>
    </location>
</feature>
<feature type="region of interest" description="Disordered" evidence="2">
    <location>
        <begin position="188"/>
        <end position="207"/>
    </location>
</feature>
<evidence type="ECO:0000256" key="2">
    <source>
        <dbReference type="SAM" id="MobiDB-lite"/>
    </source>
</evidence>
<feature type="coiled-coil region" evidence="1">
    <location>
        <begin position="337"/>
        <end position="374"/>
    </location>
</feature>
<dbReference type="InterPro" id="IPR037693">
    <property type="entry name" value="CCDC15"/>
</dbReference>
<evidence type="ECO:0000256" key="1">
    <source>
        <dbReference type="SAM" id="Coils"/>
    </source>
</evidence>
<dbReference type="GO" id="GO:0005813">
    <property type="term" value="C:centrosome"/>
    <property type="evidence" value="ECO:0007669"/>
    <property type="project" value="TreeGrafter"/>
</dbReference>
<feature type="coiled-coil region" evidence="1">
    <location>
        <begin position="58"/>
        <end position="89"/>
    </location>
</feature>
<feature type="compositionally biased region" description="Basic and acidic residues" evidence="2">
    <location>
        <begin position="231"/>
        <end position="246"/>
    </location>
</feature>
<dbReference type="PANTHER" id="PTHR14817:SF2">
    <property type="entry name" value="COILED-COIL DOMAIN-CONTAINING PROTEIN 15"/>
    <property type="match status" value="1"/>
</dbReference>
<reference evidence="3" key="1">
    <citation type="journal article" date="2023" name="G3 (Bethesda)">
        <title>A reference genome for the long-term kleptoplast-retaining sea slug Elysia crispata morphotype clarki.</title>
        <authorList>
            <person name="Eastman K.E."/>
            <person name="Pendleton A.L."/>
            <person name="Shaikh M.A."/>
            <person name="Suttiyut T."/>
            <person name="Ogas R."/>
            <person name="Tomko P."/>
            <person name="Gavelis G."/>
            <person name="Widhalm J.R."/>
            <person name="Wisecaver J.H."/>
        </authorList>
    </citation>
    <scope>NUCLEOTIDE SEQUENCE</scope>
    <source>
        <strain evidence="3">ECLA1</strain>
    </source>
</reference>